<dbReference type="Pfam" id="PF20152">
    <property type="entry name" value="DUF6534"/>
    <property type="match status" value="1"/>
</dbReference>
<evidence type="ECO:0000313" key="3">
    <source>
        <dbReference type="EMBL" id="KAF7292085.1"/>
    </source>
</evidence>
<dbReference type="Proteomes" id="UP000636479">
    <property type="component" value="Unassembled WGS sequence"/>
</dbReference>
<dbReference type="AlphaFoldDB" id="A0A8H6S2M5"/>
<sequence length="343" mass="37801">MIPMPSFSNPAEAAHGPMLIGYVVCSYRLLRALRQRWGRTILNVLLMGVMIVQVYIYATTYSRDSKWIKVFIAVLTVADTLNTAFMIYYMYDTLILHFGDFNYLGSANWIFATDPAMVGLIGAMVEGFYAWRIFALTKSYIITGLVGFCAAADFFGAMATAAAISYIPQFARFTEFQETVIVWIVGATTADLLITGTLVFYLNTHRTGFSSTDTKLDKLIRLTMQTGMISFAFSMVHLGLYLGYPTGLHLLFNFPQSKLYSNSLMSTLNARGGWGQRTEAADSQHANYPNTGSNNVPLQVSVGVHSFSAVSSSNHGKKSFGRSAGDLDGVIDMDAELRKSHGV</sequence>
<gene>
    <name evidence="3" type="ORF">MIND_01234900</name>
</gene>
<dbReference type="RefSeq" id="XP_037214812.1">
    <property type="nucleotide sequence ID" value="XM_037368844.1"/>
</dbReference>
<keyword evidence="1" id="KW-0812">Transmembrane</keyword>
<evidence type="ECO:0000256" key="1">
    <source>
        <dbReference type="SAM" id="Phobius"/>
    </source>
</evidence>
<dbReference type="PANTHER" id="PTHR40465:SF1">
    <property type="entry name" value="DUF6534 DOMAIN-CONTAINING PROTEIN"/>
    <property type="match status" value="1"/>
</dbReference>
<organism evidence="3 4">
    <name type="scientific">Mycena indigotica</name>
    <dbReference type="NCBI Taxonomy" id="2126181"/>
    <lineage>
        <taxon>Eukaryota</taxon>
        <taxon>Fungi</taxon>
        <taxon>Dikarya</taxon>
        <taxon>Basidiomycota</taxon>
        <taxon>Agaricomycotina</taxon>
        <taxon>Agaricomycetes</taxon>
        <taxon>Agaricomycetidae</taxon>
        <taxon>Agaricales</taxon>
        <taxon>Marasmiineae</taxon>
        <taxon>Mycenaceae</taxon>
        <taxon>Mycena</taxon>
    </lineage>
</organism>
<feature type="transmembrane region" description="Helical" evidence="1">
    <location>
        <begin position="180"/>
        <end position="202"/>
    </location>
</feature>
<protein>
    <recommendedName>
        <fullName evidence="2">DUF6534 domain-containing protein</fullName>
    </recommendedName>
</protein>
<feature type="transmembrane region" description="Helical" evidence="1">
    <location>
        <begin position="109"/>
        <end position="129"/>
    </location>
</feature>
<evidence type="ECO:0000313" key="4">
    <source>
        <dbReference type="Proteomes" id="UP000636479"/>
    </source>
</evidence>
<accession>A0A8H6S2M5</accession>
<keyword evidence="1" id="KW-0472">Membrane</keyword>
<feature type="transmembrane region" description="Helical" evidence="1">
    <location>
        <begin position="37"/>
        <end position="58"/>
    </location>
</feature>
<dbReference type="OrthoDB" id="3183258at2759"/>
<proteinExistence type="predicted"/>
<feature type="transmembrane region" description="Helical" evidence="1">
    <location>
        <begin position="70"/>
        <end position="89"/>
    </location>
</feature>
<keyword evidence="1" id="KW-1133">Transmembrane helix</keyword>
<feature type="transmembrane region" description="Helical" evidence="1">
    <location>
        <begin position="222"/>
        <end position="244"/>
    </location>
</feature>
<name>A0A8H6S2M5_9AGAR</name>
<reference evidence="3" key="1">
    <citation type="submission" date="2020-05" db="EMBL/GenBank/DDBJ databases">
        <title>Mycena genomes resolve the evolution of fungal bioluminescence.</title>
        <authorList>
            <person name="Tsai I.J."/>
        </authorList>
    </citation>
    <scope>NUCLEOTIDE SEQUENCE</scope>
    <source>
        <strain evidence="3">171206Taipei</strain>
    </source>
</reference>
<feature type="transmembrane region" description="Helical" evidence="1">
    <location>
        <begin position="141"/>
        <end position="168"/>
    </location>
</feature>
<dbReference type="EMBL" id="JACAZF010000012">
    <property type="protein sequence ID" value="KAF7292085.1"/>
    <property type="molecule type" value="Genomic_DNA"/>
</dbReference>
<feature type="domain" description="DUF6534" evidence="2">
    <location>
        <begin position="188"/>
        <end position="271"/>
    </location>
</feature>
<comment type="caution">
    <text evidence="3">The sequence shown here is derived from an EMBL/GenBank/DDBJ whole genome shotgun (WGS) entry which is preliminary data.</text>
</comment>
<dbReference type="GeneID" id="59351360"/>
<evidence type="ECO:0000259" key="2">
    <source>
        <dbReference type="Pfam" id="PF20152"/>
    </source>
</evidence>
<dbReference type="InterPro" id="IPR045339">
    <property type="entry name" value="DUF6534"/>
</dbReference>
<dbReference type="PANTHER" id="PTHR40465">
    <property type="entry name" value="CHROMOSOME 1, WHOLE GENOME SHOTGUN SEQUENCE"/>
    <property type="match status" value="1"/>
</dbReference>
<keyword evidence="4" id="KW-1185">Reference proteome</keyword>